<protein>
    <submittedName>
        <fullName evidence="3">Uncharacterized protein</fullName>
    </submittedName>
</protein>
<dbReference type="AlphaFoldDB" id="A0A7S0Z8B2"/>
<evidence type="ECO:0000256" key="1">
    <source>
        <dbReference type="SAM" id="MobiDB-lite"/>
    </source>
</evidence>
<sequence>MQGEDTTVFRYFKFVFSFSFWVLFSLFIARHRTFKSKLRVAVQDLLTERQDTSHQHSYVQLTMGDFGECIARAFASIDMKGLIESAWSNDGVIPFDRRIAYELLQQEQQLKEIETQRVFHEPLRAQRSDLPALKVNGVNASFLLPNSTQKSRKSLEKVMSHFKCLDAAKEELDKMIEEQSTRTEQLLQLLQSTMDGVQHIKDAYVEFLNANAPVPRPADLWALKGGANGADALELLERSEEAAAARAQGQGQRGRPVANLDERVAAAHDAFNEILNDLRRHKQLERLNRDQLVTCFLHIFERPPHAGMKKNAMVEALEPEFARNYPEYICENESESEDVVETQDEEDDVDDGREIDLNLLFPSSRAQPIQEPSP</sequence>
<accession>A0A7S0Z8B2</accession>
<dbReference type="EMBL" id="HBFO01007034">
    <property type="protein sequence ID" value="CAD8813801.1"/>
    <property type="molecule type" value="Transcribed_RNA"/>
</dbReference>
<keyword evidence="2" id="KW-0812">Transmembrane</keyword>
<name>A0A7S0Z8B2_9CHLO</name>
<gene>
    <name evidence="3" type="ORF">OMED0930_LOCUS4918</name>
</gene>
<keyword evidence="2" id="KW-0472">Membrane</keyword>
<evidence type="ECO:0000313" key="3">
    <source>
        <dbReference type="EMBL" id="CAD8813801.1"/>
    </source>
</evidence>
<keyword evidence="2" id="KW-1133">Transmembrane helix</keyword>
<feature type="transmembrane region" description="Helical" evidence="2">
    <location>
        <begin position="12"/>
        <end position="29"/>
    </location>
</feature>
<proteinExistence type="predicted"/>
<evidence type="ECO:0000256" key="2">
    <source>
        <dbReference type="SAM" id="Phobius"/>
    </source>
</evidence>
<organism evidence="3">
    <name type="scientific">Ostreococcus mediterraneus</name>
    <dbReference type="NCBI Taxonomy" id="1486918"/>
    <lineage>
        <taxon>Eukaryota</taxon>
        <taxon>Viridiplantae</taxon>
        <taxon>Chlorophyta</taxon>
        <taxon>Mamiellophyceae</taxon>
        <taxon>Mamiellales</taxon>
        <taxon>Bathycoccaceae</taxon>
        <taxon>Ostreococcus</taxon>
    </lineage>
</organism>
<reference evidence="3" key="1">
    <citation type="submission" date="2021-01" db="EMBL/GenBank/DDBJ databases">
        <authorList>
            <person name="Corre E."/>
            <person name="Pelletier E."/>
            <person name="Niang G."/>
            <person name="Scheremetjew M."/>
            <person name="Finn R."/>
            <person name="Kale V."/>
            <person name="Holt S."/>
            <person name="Cochrane G."/>
            <person name="Meng A."/>
            <person name="Brown T."/>
            <person name="Cohen L."/>
        </authorList>
    </citation>
    <scope>NUCLEOTIDE SEQUENCE</scope>
    <source>
        <strain evidence="3">Clade-D-RCC1621</strain>
    </source>
</reference>
<feature type="region of interest" description="Disordered" evidence="1">
    <location>
        <begin position="332"/>
        <end position="352"/>
    </location>
</feature>